<sequence length="376" mass="41482">MRKSARAYTRVVLRLRAQVEAAARVRAKHGFVQSPVGEPGAGPPTAWAPNQGAPTAQARRQFSRSSSRAPSPTDTEDYAVSRTGHSRSRSRVSNRAPQSVAEKRTTGGAFRSPLFKPGRAALLRVFVPSREGSWLSDESVVRCEEELRKAAAGMRGMGLLKVGDVVWDVAVGEEGNVGRLVWDGAYLIDLDYTYSRTGDVPKYLHSLAFPPSYFHRVIRSAPAPTPAPPPSSSPGTHTDNSAGTANPIVHVDLRPWADEICGSVRLMQDRLRTEGRRTVVRWVHRARFHIRGGGEGGIPIPGTDAVVDRGWYGAVVVEAEGTNEGLAELRARCGVERHPRYGEAEWEERKVFRILRERSRPGEIWIRTVGEKERLM</sequence>
<dbReference type="Proteomes" id="UP000054196">
    <property type="component" value="Unassembled WGS sequence"/>
</dbReference>
<proteinExistence type="predicted"/>
<feature type="compositionally biased region" description="Polar residues" evidence="1">
    <location>
        <begin position="235"/>
        <end position="244"/>
    </location>
</feature>
<accession>R7S5N8</accession>
<protein>
    <submittedName>
        <fullName evidence="2">Uncharacterized protein</fullName>
    </submittedName>
</protein>
<reference evidence="3" key="1">
    <citation type="journal article" date="2012" name="Science">
        <title>The Paleozoic origin of enzymatic lignin decomposition reconstructed from 31 fungal genomes.</title>
        <authorList>
            <person name="Floudas D."/>
            <person name="Binder M."/>
            <person name="Riley R."/>
            <person name="Barry K."/>
            <person name="Blanchette R.A."/>
            <person name="Henrissat B."/>
            <person name="Martinez A.T."/>
            <person name="Otillar R."/>
            <person name="Spatafora J.W."/>
            <person name="Yadav J.S."/>
            <person name="Aerts A."/>
            <person name="Benoit I."/>
            <person name="Boyd A."/>
            <person name="Carlson A."/>
            <person name="Copeland A."/>
            <person name="Coutinho P.M."/>
            <person name="de Vries R.P."/>
            <person name="Ferreira P."/>
            <person name="Findley K."/>
            <person name="Foster B."/>
            <person name="Gaskell J."/>
            <person name="Glotzer D."/>
            <person name="Gorecki P."/>
            <person name="Heitman J."/>
            <person name="Hesse C."/>
            <person name="Hori C."/>
            <person name="Igarashi K."/>
            <person name="Jurgens J.A."/>
            <person name="Kallen N."/>
            <person name="Kersten P."/>
            <person name="Kohler A."/>
            <person name="Kuees U."/>
            <person name="Kumar T.K.A."/>
            <person name="Kuo A."/>
            <person name="LaButti K."/>
            <person name="Larrondo L.F."/>
            <person name="Lindquist E."/>
            <person name="Ling A."/>
            <person name="Lombard V."/>
            <person name="Lucas S."/>
            <person name="Lundell T."/>
            <person name="Martin R."/>
            <person name="McLaughlin D.J."/>
            <person name="Morgenstern I."/>
            <person name="Morin E."/>
            <person name="Murat C."/>
            <person name="Nagy L.G."/>
            <person name="Nolan M."/>
            <person name="Ohm R.A."/>
            <person name="Patyshakuliyeva A."/>
            <person name="Rokas A."/>
            <person name="Ruiz-Duenas F.J."/>
            <person name="Sabat G."/>
            <person name="Salamov A."/>
            <person name="Samejima M."/>
            <person name="Schmutz J."/>
            <person name="Slot J.C."/>
            <person name="St John F."/>
            <person name="Stenlid J."/>
            <person name="Sun H."/>
            <person name="Sun S."/>
            <person name="Syed K."/>
            <person name="Tsang A."/>
            <person name="Wiebenga A."/>
            <person name="Young D."/>
            <person name="Pisabarro A."/>
            <person name="Eastwood D.C."/>
            <person name="Martin F."/>
            <person name="Cullen D."/>
            <person name="Grigoriev I.V."/>
            <person name="Hibbett D.S."/>
        </authorList>
    </citation>
    <scope>NUCLEOTIDE SEQUENCE [LARGE SCALE GENOMIC DNA]</scope>
    <source>
        <strain evidence="3">HHB-11173 SS5</strain>
    </source>
</reference>
<feature type="compositionally biased region" description="Pro residues" evidence="1">
    <location>
        <begin position="223"/>
        <end position="232"/>
    </location>
</feature>
<feature type="compositionally biased region" description="Low complexity" evidence="1">
    <location>
        <begin position="56"/>
        <end position="72"/>
    </location>
</feature>
<feature type="region of interest" description="Disordered" evidence="1">
    <location>
        <begin position="32"/>
        <end position="112"/>
    </location>
</feature>
<dbReference type="RefSeq" id="XP_007388184.1">
    <property type="nucleotide sequence ID" value="XM_007388122.1"/>
</dbReference>
<dbReference type="KEGG" id="psq:PUNSTDRAFT_76010"/>
<dbReference type="OMA" id="WEESPEA"/>
<dbReference type="EMBL" id="JH687553">
    <property type="protein sequence ID" value="EIN04791.1"/>
    <property type="molecule type" value="Genomic_DNA"/>
</dbReference>
<gene>
    <name evidence="2" type="ORF">PUNSTDRAFT_76010</name>
</gene>
<organism evidence="2 3">
    <name type="scientific">Punctularia strigosozonata (strain HHB-11173)</name>
    <name type="common">White-rot fungus</name>
    <dbReference type="NCBI Taxonomy" id="741275"/>
    <lineage>
        <taxon>Eukaryota</taxon>
        <taxon>Fungi</taxon>
        <taxon>Dikarya</taxon>
        <taxon>Basidiomycota</taxon>
        <taxon>Agaricomycotina</taxon>
        <taxon>Agaricomycetes</taxon>
        <taxon>Corticiales</taxon>
        <taxon>Punctulariaceae</taxon>
        <taxon>Punctularia</taxon>
    </lineage>
</organism>
<evidence type="ECO:0000313" key="3">
    <source>
        <dbReference type="Proteomes" id="UP000054196"/>
    </source>
</evidence>
<name>R7S5N8_PUNST</name>
<feature type="region of interest" description="Disordered" evidence="1">
    <location>
        <begin position="220"/>
        <end position="245"/>
    </location>
</feature>
<evidence type="ECO:0000256" key="1">
    <source>
        <dbReference type="SAM" id="MobiDB-lite"/>
    </source>
</evidence>
<dbReference type="GeneID" id="18885621"/>
<evidence type="ECO:0000313" key="2">
    <source>
        <dbReference type="EMBL" id="EIN04791.1"/>
    </source>
</evidence>
<dbReference type="AlphaFoldDB" id="R7S5N8"/>
<dbReference type="HOGENOM" id="CLU_022144_0_0_1"/>
<dbReference type="OrthoDB" id="3365519at2759"/>
<dbReference type="eggNOG" id="ENOG502RGNW">
    <property type="taxonomic scope" value="Eukaryota"/>
</dbReference>
<keyword evidence="3" id="KW-1185">Reference proteome</keyword>